<comment type="caution">
    <text evidence="3">The sequence shown here is derived from an EMBL/GenBank/DDBJ whole genome shotgun (WGS) entry which is preliminary data.</text>
</comment>
<feature type="transmembrane region" description="Helical" evidence="1">
    <location>
        <begin position="250"/>
        <end position="274"/>
    </location>
</feature>
<reference evidence="3 4" key="1">
    <citation type="submission" date="2024-10" db="EMBL/GenBank/DDBJ databases">
        <title>Updated reference genomes for cyclostephanoid diatoms.</title>
        <authorList>
            <person name="Roberts W.R."/>
            <person name="Alverson A.J."/>
        </authorList>
    </citation>
    <scope>NUCLEOTIDE SEQUENCE [LARGE SCALE GENOMIC DNA]</scope>
    <source>
        <strain evidence="3 4">AJA276-08</strain>
    </source>
</reference>
<dbReference type="AlphaFoldDB" id="A0ABD3MS14"/>
<evidence type="ECO:0000256" key="1">
    <source>
        <dbReference type="SAM" id="Phobius"/>
    </source>
</evidence>
<feature type="transmembrane region" description="Helical" evidence="1">
    <location>
        <begin position="227"/>
        <end position="244"/>
    </location>
</feature>
<feature type="transmembrane region" description="Helical" evidence="1">
    <location>
        <begin position="299"/>
        <end position="319"/>
    </location>
</feature>
<evidence type="ECO:0000256" key="2">
    <source>
        <dbReference type="SAM" id="SignalP"/>
    </source>
</evidence>
<sequence>MGGYIVLTALILGLIGAVSSQSFGPTTRSKYPVTAIDGCKPGALAVTMCPVRTECFRDAQFKNGGRCDCNPLFWQVPRSLPFNPDSEWDDGFTTEDCQEDHFSRFLSNCVWFTSILMGVAFIYTDVVVLQELIHAKALKWNATAYSLVFLLIYAISGTCISLIYFLNNWSRDVIEFWYNSRSILFLYVKTPFELIVDLEICCTWVDLYDRTNKMSKNSSTGLKVLRWTLRVIAIIVALICFFYARSGGIIGILVGQGIAPLIGVIICIIGGYLITKTLCPNVKDVANPNWMIATSIRRAVKNIVICKCFELLGLAGMFFTLRHPKTGYAYGWFNTVYFFTTTLRTWNWLQYLIYGSRKHLKKFSAETSSSYFGFSTIGLNKTLTTISSRMGSAISSKSSVIASKSHMEKD</sequence>
<keyword evidence="4" id="KW-1185">Reference proteome</keyword>
<dbReference type="EMBL" id="JALLAZ020001732">
    <property type="protein sequence ID" value="KAL3766247.1"/>
    <property type="molecule type" value="Genomic_DNA"/>
</dbReference>
<feature type="transmembrane region" description="Helical" evidence="1">
    <location>
        <begin position="145"/>
        <end position="166"/>
    </location>
</feature>
<evidence type="ECO:0000313" key="3">
    <source>
        <dbReference type="EMBL" id="KAL3766247.1"/>
    </source>
</evidence>
<feature type="transmembrane region" description="Helical" evidence="1">
    <location>
        <begin position="110"/>
        <end position="133"/>
    </location>
</feature>
<evidence type="ECO:0000313" key="4">
    <source>
        <dbReference type="Proteomes" id="UP001530315"/>
    </source>
</evidence>
<gene>
    <name evidence="3" type="ORF">ACHAW5_008193</name>
</gene>
<keyword evidence="1" id="KW-0812">Transmembrane</keyword>
<proteinExistence type="predicted"/>
<protein>
    <submittedName>
        <fullName evidence="3">Uncharacterized protein</fullName>
    </submittedName>
</protein>
<organism evidence="3 4">
    <name type="scientific">Stephanodiscus triporus</name>
    <dbReference type="NCBI Taxonomy" id="2934178"/>
    <lineage>
        <taxon>Eukaryota</taxon>
        <taxon>Sar</taxon>
        <taxon>Stramenopiles</taxon>
        <taxon>Ochrophyta</taxon>
        <taxon>Bacillariophyta</taxon>
        <taxon>Coscinodiscophyceae</taxon>
        <taxon>Thalassiosirophycidae</taxon>
        <taxon>Stephanodiscales</taxon>
        <taxon>Stephanodiscaceae</taxon>
        <taxon>Stephanodiscus</taxon>
    </lineage>
</organism>
<accession>A0ABD3MS14</accession>
<name>A0ABD3MS14_9STRA</name>
<dbReference type="Proteomes" id="UP001530315">
    <property type="component" value="Unassembled WGS sequence"/>
</dbReference>
<keyword evidence="1" id="KW-0472">Membrane</keyword>
<feature type="transmembrane region" description="Helical" evidence="1">
    <location>
        <begin position="331"/>
        <end position="354"/>
    </location>
</feature>
<keyword evidence="2" id="KW-0732">Signal</keyword>
<keyword evidence="1" id="KW-1133">Transmembrane helix</keyword>
<feature type="chain" id="PRO_5044742703" evidence="2">
    <location>
        <begin position="21"/>
        <end position="410"/>
    </location>
</feature>
<feature type="signal peptide" evidence="2">
    <location>
        <begin position="1"/>
        <end position="20"/>
    </location>
</feature>